<name>A0ABY4QTA3_9MYCO</name>
<dbReference type="RefSeq" id="WP_219068496.1">
    <property type="nucleotide sequence ID" value="NZ_CAJUXY010000039.1"/>
</dbReference>
<organism evidence="1 2">
    <name type="scientific">Candidatus Mycobacterium methanotrophicum</name>
    <dbReference type="NCBI Taxonomy" id="2943498"/>
    <lineage>
        <taxon>Bacteria</taxon>
        <taxon>Bacillati</taxon>
        <taxon>Actinomycetota</taxon>
        <taxon>Actinomycetes</taxon>
        <taxon>Mycobacteriales</taxon>
        <taxon>Mycobacteriaceae</taxon>
        <taxon>Mycobacterium</taxon>
    </lineage>
</organism>
<gene>
    <name evidence="1" type="ORF">M5I08_03865</name>
</gene>
<evidence type="ECO:0000313" key="1">
    <source>
        <dbReference type="EMBL" id="UQX12895.1"/>
    </source>
</evidence>
<dbReference type="Pfam" id="PF13835">
    <property type="entry name" value="DUF4194"/>
    <property type="match status" value="1"/>
</dbReference>
<accession>A0ABY4QTA3</accession>
<dbReference type="EMBL" id="CP097320">
    <property type="protein sequence ID" value="UQX12895.1"/>
    <property type="molecule type" value="Genomic_DNA"/>
</dbReference>
<sequence>MTRAIPRTELSLPLVVTHLMKGVVYRDTHDQVWQHLVQLVPQVSDYVATIGLVVVLDESEGYAFLRSKPEDPDDRASGAPPIPRLIARHALSFHTSLMLALLRKKLAESDAADDSFRLILDRDQIVDMMVVFMSTSTNEARIVDIIDRTISKVVELGFLRRMPKQDNQFEVRRVLKAFVDGQWLSDFDTRLAEYAAELGESQ</sequence>
<dbReference type="Proteomes" id="UP001056610">
    <property type="component" value="Chromosome"/>
</dbReference>
<keyword evidence="2" id="KW-1185">Reference proteome</keyword>
<proteinExistence type="predicted"/>
<protein>
    <submittedName>
        <fullName evidence="1">DUF4194 domain-containing protein</fullName>
    </submittedName>
</protein>
<reference evidence="1" key="1">
    <citation type="submission" date="2022-05" db="EMBL/GenBank/DDBJ databases">
        <title>A methanotrophic Mycobacterium dominates a cave microbial ecosystem.</title>
        <authorList>
            <person name="Van Spanning R.J.M."/>
            <person name="Guan Q."/>
            <person name="Melkonian C."/>
            <person name="Gallant J."/>
            <person name="Polerecky L."/>
            <person name="Flot J.-F."/>
            <person name="Brandt B.W."/>
            <person name="Braster M."/>
            <person name="Iturbe Espinoza P."/>
            <person name="Aerts J."/>
            <person name="Meima-Franke M."/>
            <person name="Piersma S.R."/>
            <person name="Bunduc C."/>
            <person name="Ummels R."/>
            <person name="Pain A."/>
            <person name="Fleming E.J."/>
            <person name="van der Wel N."/>
            <person name="Gherman V.D."/>
            <person name="Sarbu S.M."/>
            <person name="Bodelier P.L.E."/>
            <person name="Bitter W."/>
        </authorList>
    </citation>
    <scope>NUCLEOTIDE SEQUENCE</scope>
    <source>
        <strain evidence="1">Sulfur Cave</strain>
    </source>
</reference>
<dbReference type="InterPro" id="IPR025449">
    <property type="entry name" value="JetB"/>
</dbReference>
<evidence type="ECO:0000313" key="2">
    <source>
        <dbReference type="Proteomes" id="UP001056610"/>
    </source>
</evidence>